<accession>A0A1G7BYE7</accession>
<reference evidence="7 8" key="1">
    <citation type="submission" date="2016-10" db="EMBL/GenBank/DDBJ databases">
        <authorList>
            <person name="de Groot N.N."/>
        </authorList>
    </citation>
    <scope>NUCLEOTIDE SEQUENCE [LARGE SCALE GENOMIC DNA]</scope>
    <source>
        <strain evidence="7 8">MON 2.2</strain>
    </source>
</reference>
<dbReference type="Gene3D" id="3.90.1150.10">
    <property type="entry name" value="Aspartate Aminotransferase, domain 1"/>
    <property type="match status" value="1"/>
</dbReference>
<dbReference type="InterPro" id="IPR015421">
    <property type="entry name" value="PyrdxlP-dep_Trfase_major"/>
</dbReference>
<comment type="cofactor">
    <cofactor evidence="1">
        <name>pyridoxal 5'-phosphate</name>
        <dbReference type="ChEBI" id="CHEBI:597326"/>
    </cofactor>
</comment>
<keyword evidence="8" id="KW-1185">Reference proteome</keyword>
<dbReference type="GO" id="GO:0030170">
    <property type="term" value="F:pyridoxal phosphate binding"/>
    <property type="evidence" value="ECO:0007669"/>
    <property type="project" value="InterPro"/>
</dbReference>
<sequence length="377" mass="41262">MEPILSLSLDTLRRRTSMKWRRHPEDVLPLWVAEMDTPVSPGVRRELERLLADGDTGYPAGNGYAEAYADFAAEEWGWRPDPATVVLSPDVMQGVAMTMAQVVRPGDRVVINSPVYAPFWATVRNSAAELLDVPLGEDGRLDLDALERAYAEPDVTVHLMSSPHNPTGVVHTREELTRVVELARDHGVVLLVDEIHSPLVGPGTDFVPVLDVPGADDVVTITSASKAWNLAGFKAALLVPGPGARERLQRLTYESTRGAASHVALRVHTAALTEDRDWLGRLRTELQANRELLDVLLGEHLPEVVHRQSRGTYLAWLDCRALGLNRPASTFLERGRVALNDGADFGPATAQWVRINLATSPAILTEAVERMAAATRG</sequence>
<evidence type="ECO:0000256" key="2">
    <source>
        <dbReference type="ARBA" id="ARBA00012224"/>
    </source>
</evidence>
<evidence type="ECO:0000256" key="5">
    <source>
        <dbReference type="ARBA" id="ARBA00037974"/>
    </source>
</evidence>
<dbReference type="PANTHER" id="PTHR43525">
    <property type="entry name" value="PROTEIN MALY"/>
    <property type="match status" value="1"/>
</dbReference>
<dbReference type="SUPFAM" id="SSF53383">
    <property type="entry name" value="PLP-dependent transferases"/>
    <property type="match status" value="1"/>
</dbReference>
<evidence type="ECO:0000256" key="1">
    <source>
        <dbReference type="ARBA" id="ARBA00001933"/>
    </source>
</evidence>
<dbReference type="PANTHER" id="PTHR43525:SF2">
    <property type="entry name" value="CYSTATHIONINE BETA-LYASE-RELATED"/>
    <property type="match status" value="1"/>
</dbReference>
<dbReference type="RefSeq" id="WP_231946343.1">
    <property type="nucleotide sequence ID" value="NZ_LT629688.1"/>
</dbReference>
<dbReference type="InterPro" id="IPR051798">
    <property type="entry name" value="Class-II_PLP-Dep_Aminotrans"/>
</dbReference>
<dbReference type="GO" id="GO:0047804">
    <property type="term" value="F:cysteine-S-conjugate beta-lyase activity"/>
    <property type="evidence" value="ECO:0007669"/>
    <property type="project" value="UniProtKB-EC"/>
</dbReference>
<keyword evidence="4 7" id="KW-0456">Lyase</keyword>
<dbReference type="CDD" id="cd00609">
    <property type="entry name" value="AAT_like"/>
    <property type="match status" value="1"/>
</dbReference>
<dbReference type="EC" id="4.4.1.13" evidence="2"/>
<evidence type="ECO:0000256" key="3">
    <source>
        <dbReference type="ARBA" id="ARBA00022898"/>
    </source>
</evidence>
<protein>
    <recommendedName>
        <fullName evidence="2">cysteine-S-conjugate beta-lyase</fullName>
        <ecNumber evidence="2">4.4.1.13</ecNumber>
    </recommendedName>
</protein>
<dbReference type="InterPro" id="IPR004839">
    <property type="entry name" value="Aminotransferase_I/II_large"/>
</dbReference>
<dbReference type="InterPro" id="IPR015424">
    <property type="entry name" value="PyrdxlP-dep_Trfase"/>
</dbReference>
<organism evidence="7 8">
    <name type="scientific">Auraticoccus monumenti</name>
    <dbReference type="NCBI Taxonomy" id="675864"/>
    <lineage>
        <taxon>Bacteria</taxon>
        <taxon>Bacillati</taxon>
        <taxon>Actinomycetota</taxon>
        <taxon>Actinomycetes</taxon>
        <taxon>Propionibacteriales</taxon>
        <taxon>Propionibacteriaceae</taxon>
        <taxon>Auraticoccus</taxon>
    </lineage>
</organism>
<dbReference type="Pfam" id="PF00155">
    <property type="entry name" value="Aminotran_1_2"/>
    <property type="match status" value="1"/>
</dbReference>
<dbReference type="Gene3D" id="3.40.640.10">
    <property type="entry name" value="Type I PLP-dependent aspartate aminotransferase-like (Major domain)"/>
    <property type="match status" value="1"/>
</dbReference>
<evidence type="ECO:0000259" key="6">
    <source>
        <dbReference type="Pfam" id="PF00155"/>
    </source>
</evidence>
<comment type="similarity">
    <text evidence="5">Belongs to the class-II pyridoxal-phosphate-dependent aminotransferase family. MalY/PatB cystathionine beta-lyase subfamily.</text>
</comment>
<dbReference type="Proteomes" id="UP000198546">
    <property type="component" value="Chromosome i"/>
</dbReference>
<name>A0A1G7BYE7_9ACTN</name>
<dbReference type="InterPro" id="IPR015422">
    <property type="entry name" value="PyrdxlP-dep_Trfase_small"/>
</dbReference>
<feature type="domain" description="Aminotransferase class I/classII large" evidence="6">
    <location>
        <begin position="27"/>
        <end position="370"/>
    </location>
</feature>
<proteinExistence type="inferred from homology"/>
<keyword evidence="3" id="KW-0663">Pyridoxal phosphate</keyword>
<dbReference type="EMBL" id="LT629688">
    <property type="protein sequence ID" value="SDE32059.1"/>
    <property type="molecule type" value="Genomic_DNA"/>
</dbReference>
<evidence type="ECO:0000313" key="8">
    <source>
        <dbReference type="Proteomes" id="UP000198546"/>
    </source>
</evidence>
<dbReference type="AlphaFoldDB" id="A0A1G7BYE7"/>
<gene>
    <name evidence="7" type="ORF">SAMN04489747_3106</name>
</gene>
<evidence type="ECO:0000256" key="4">
    <source>
        <dbReference type="ARBA" id="ARBA00023239"/>
    </source>
</evidence>
<dbReference type="STRING" id="675864.SAMN04489747_3106"/>
<evidence type="ECO:0000313" key="7">
    <source>
        <dbReference type="EMBL" id="SDE32059.1"/>
    </source>
</evidence>